<accession>A0A9X2Q4K0</accession>
<protein>
    <submittedName>
        <fullName evidence="1">Uncharacterized protein</fullName>
    </submittedName>
</protein>
<dbReference type="AlphaFoldDB" id="A0A9X2Q4K0"/>
<reference evidence="1" key="1">
    <citation type="submission" date="2022-08" db="EMBL/GenBank/DDBJ databases">
        <title>Genomic Encyclopedia of Type Strains, Phase V (KMG-V): Genome sequencing to study the core and pangenomes of soil and plant-associated prokaryotes.</title>
        <authorList>
            <person name="Whitman W."/>
        </authorList>
    </citation>
    <scope>NUCLEOTIDE SEQUENCE</scope>
    <source>
        <strain evidence="1">SP3049</strain>
    </source>
</reference>
<name>A0A9X2Q4K0_9BACT</name>
<gene>
    <name evidence="1" type="ORF">GGP61_001584</name>
</gene>
<organism evidence="1 2">
    <name type="scientific">Salinibacter ruber</name>
    <dbReference type="NCBI Taxonomy" id="146919"/>
    <lineage>
        <taxon>Bacteria</taxon>
        <taxon>Pseudomonadati</taxon>
        <taxon>Rhodothermota</taxon>
        <taxon>Rhodothermia</taxon>
        <taxon>Rhodothermales</taxon>
        <taxon>Salinibacteraceae</taxon>
        <taxon>Salinibacter</taxon>
    </lineage>
</organism>
<dbReference type="Proteomes" id="UP001155057">
    <property type="component" value="Unassembled WGS sequence"/>
</dbReference>
<evidence type="ECO:0000313" key="1">
    <source>
        <dbReference type="EMBL" id="MCS3709980.1"/>
    </source>
</evidence>
<proteinExistence type="predicted"/>
<comment type="caution">
    <text evidence="1">The sequence shown here is derived from an EMBL/GenBank/DDBJ whole genome shotgun (WGS) entry which is preliminary data.</text>
</comment>
<sequence>MDEVQLRRLEDLSAVDVYRAGIRLGENNGLESNGTYDKSTIEERSWELLHDYQRRWEQRYGSGAWDPESWVWKVQGSVKTQRGTDRAVERNGRHLAG</sequence>
<evidence type="ECO:0000313" key="2">
    <source>
        <dbReference type="Proteomes" id="UP001155057"/>
    </source>
</evidence>
<dbReference type="EMBL" id="JANUAE010000004">
    <property type="protein sequence ID" value="MCS3709980.1"/>
    <property type="molecule type" value="Genomic_DNA"/>
</dbReference>
<dbReference type="RefSeq" id="WP_259123995.1">
    <property type="nucleotide sequence ID" value="NZ_JANTZO010000005.1"/>
</dbReference>